<dbReference type="NCBIfam" id="TIGR03558">
    <property type="entry name" value="oxido_grp_1"/>
    <property type="match status" value="1"/>
</dbReference>
<dbReference type="GO" id="GO:0004497">
    <property type="term" value="F:monooxygenase activity"/>
    <property type="evidence" value="ECO:0007669"/>
    <property type="project" value="UniProtKB-KW"/>
</dbReference>
<dbReference type="Pfam" id="PF00296">
    <property type="entry name" value="Bac_luciferase"/>
    <property type="match status" value="1"/>
</dbReference>
<evidence type="ECO:0000259" key="2">
    <source>
        <dbReference type="Pfam" id="PF00296"/>
    </source>
</evidence>
<comment type="caution">
    <text evidence="3">The sequence shown here is derived from an EMBL/GenBank/DDBJ whole genome shotgun (WGS) entry which is preliminary data.</text>
</comment>
<keyword evidence="4" id="KW-1185">Reference proteome</keyword>
<proteinExistence type="predicted"/>
<dbReference type="EMBL" id="QKTW01000025">
    <property type="protein sequence ID" value="PZF71249.1"/>
    <property type="molecule type" value="Genomic_DNA"/>
</dbReference>
<dbReference type="Gene3D" id="3.20.20.30">
    <property type="entry name" value="Luciferase-like domain"/>
    <property type="match status" value="1"/>
</dbReference>
<dbReference type="InterPro" id="IPR036661">
    <property type="entry name" value="Luciferase-like_sf"/>
</dbReference>
<dbReference type="InterPro" id="IPR011251">
    <property type="entry name" value="Luciferase-like_dom"/>
</dbReference>
<feature type="domain" description="Luciferase-like" evidence="2">
    <location>
        <begin position="23"/>
        <end position="310"/>
    </location>
</feature>
<dbReference type="SUPFAM" id="SSF51679">
    <property type="entry name" value="Bacterial luciferase-like"/>
    <property type="match status" value="1"/>
</dbReference>
<dbReference type="InterPro" id="IPR019949">
    <property type="entry name" value="CmoO-like"/>
</dbReference>
<keyword evidence="3" id="KW-0560">Oxidoreductase</keyword>
<dbReference type="InterPro" id="IPR050766">
    <property type="entry name" value="Bact_Lucif_Oxidored"/>
</dbReference>
<protein>
    <submittedName>
        <fullName evidence="3">Alkane 1-monooxygenase</fullName>
    </submittedName>
</protein>
<dbReference type="Proteomes" id="UP000248745">
    <property type="component" value="Unassembled WGS sequence"/>
</dbReference>
<keyword evidence="3" id="KW-0503">Monooxygenase</keyword>
<accession>A0A2W2B4V1</accession>
<dbReference type="GO" id="GO:0005829">
    <property type="term" value="C:cytosol"/>
    <property type="evidence" value="ECO:0007669"/>
    <property type="project" value="TreeGrafter"/>
</dbReference>
<dbReference type="PANTHER" id="PTHR30137">
    <property type="entry name" value="LUCIFERASE-LIKE MONOOXYGENASE"/>
    <property type="match status" value="1"/>
</dbReference>
<dbReference type="GO" id="GO:0016705">
    <property type="term" value="F:oxidoreductase activity, acting on paired donors, with incorporation or reduction of molecular oxygen"/>
    <property type="evidence" value="ECO:0007669"/>
    <property type="project" value="InterPro"/>
</dbReference>
<reference evidence="3 4" key="1">
    <citation type="submission" date="2018-06" db="EMBL/GenBank/DDBJ databases">
        <title>Mucibacter soli gen. nov., sp. nov., a new member of the family Chitinophagaceae producing mucin.</title>
        <authorList>
            <person name="Kim M.-K."/>
            <person name="Park S."/>
            <person name="Kim T.-S."/>
            <person name="Joung Y."/>
            <person name="Han J.-H."/>
            <person name="Kim S.B."/>
        </authorList>
    </citation>
    <scope>NUCLEOTIDE SEQUENCE [LARGE SCALE GENOMIC DNA]</scope>
    <source>
        <strain evidence="3 4">R1-15</strain>
    </source>
</reference>
<comment type="similarity">
    <text evidence="1">To bacterial alkanal monooxygenase alpha and beta chains.</text>
</comment>
<evidence type="ECO:0000313" key="4">
    <source>
        <dbReference type="Proteomes" id="UP000248745"/>
    </source>
</evidence>
<dbReference type="OrthoDB" id="9780518at2"/>
<evidence type="ECO:0000256" key="1">
    <source>
        <dbReference type="ARBA" id="ARBA00007789"/>
    </source>
</evidence>
<sequence length="343" mass="38123">MNLSKVKLSFVELGPIPIEGNRHQAVKNVIETAQKLEDWGYSRVWFAEHHDTANFISRAPEVIIPMVASNTSKIKVGSGSVLLNHYSPFKVAEVFTLLGDMFPGRINMGIGRATTGPVADYALQRNRKFRQMTDDSDEQLEELIMWLTKGFEKGHPFAGIKTHHDEALPEFWLLGSSAWSAAAAARWGLNYAFAGFINPDHAYYITDTYRKNFQPQSNGLGSDKPHLILSLSIYCADTMEVACKLAAPAVLMMQRLRAGKLNEPPETEDGAIALLGGMPGPSVLDDATVPPRYLIGTPETIRKDLRTIAATFKVDEIMVQCITHNLQHRLQCLQLLGDVFELK</sequence>
<evidence type="ECO:0000313" key="3">
    <source>
        <dbReference type="EMBL" id="PZF71249.1"/>
    </source>
</evidence>
<dbReference type="AlphaFoldDB" id="A0A2W2B4V1"/>
<dbReference type="RefSeq" id="WP_111000394.1">
    <property type="nucleotide sequence ID" value="NZ_QKTW01000025.1"/>
</dbReference>
<dbReference type="PANTHER" id="PTHR30137:SF6">
    <property type="entry name" value="LUCIFERASE-LIKE MONOOXYGENASE"/>
    <property type="match status" value="1"/>
</dbReference>
<gene>
    <name evidence="3" type="ORF">DN068_18295</name>
</gene>
<organism evidence="3 4">
    <name type="scientific">Taibaiella soli</name>
    <dbReference type="NCBI Taxonomy" id="1649169"/>
    <lineage>
        <taxon>Bacteria</taxon>
        <taxon>Pseudomonadati</taxon>
        <taxon>Bacteroidota</taxon>
        <taxon>Chitinophagia</taxon>
        <taxon>Chitinophagales</taxon>
        <taxon>Chitinophagaceae</taxon>
        <taxon>Taibaiella</taxon>
    </lineage>
</organism>
<name>A0A2W2B4V1_9BACT</name>